<evidence type="ECO:0000259" key="2">
    <source>
        <dbReference type="Pfam" id="PF07727"/>
    </source>
</evidence>
<feature type="region of interest" description="Disordered" evidence="1">
    <location>
        <begin position="581"/>
        <end position="712"/>
    </location>
</feature>
<feature type="compositionally biased region" description="Basic residues" evidence="1">
    <location>
        <begin position="623"/>
        <end position="637"/>
    </location>
</feature>
<feature type="compositionally biased region" description="Basic and acidic residues" evidence="1">
    <location>
        <begin position="797"/>
        <end position="807"/>
    </location>
</feature>
<keyword evidence="3" id="KW-1185">Reference proteome</keyword>
<gene>
    <name evidence="4" type="primary">LOC107462539</name>
</gene>
<feature type="compositionally biased region" description="Basic and acidic residues" evidence="1">
    <location>
        <begin position="990"/>
        <end position="1016"/>
    </location>
</feature>
<protein>
    <submittedName>
        <fullName evidence="4">COP1-interacting protein 7</fullName>
    </submittedName>
</protein>
<evidence type="ECO:0000313" key="3">
    <source>
        <dbReference type="Proteomes" id="UP000515211"/>
    </source>
</evidence>
<feature type="compositionally biased region" description="Polar residues" evidence="1">
    <location>
        <begin position="974"/>
        <end position="983"/>
    </location>
</feature>
<organism evidence="3 4">
    <name type="scientific">Arachis duranensis</name>
    <name type="common">Wild peanut</name>
    <dbReference type="NCBI Taxonomy" id="130453"/>
    <lineage>
        <taxon>Eukaryota</taxon>
        <taxon>Viridiplantae</taxon>
        <taxon>Streptophyta</taxon>
        <taxon>Embryophyta</taxon>
        <taxon>Tracheophyta</taxon>
        <taxon>Spermatophyta</taxon>
        <taxon>Magnoliopsida</taxon>
        <taxon>eudicotyledons</taxon>
        <taxon>Gunneridae</taxon>
        <taxon>Pentapetalae</taxon>
        <taxon>rosids</taxon>
        <taxon>fabids</taxon>
        <taxon>Fabales</taxon>
        <taxon>Fabaceae</taxon>
        <taxon>Papilionoideae</taxon>
        <taxon>50 kb inversion clade</taxon>
        <taxon>dalbergioids sensu lato</taxon>
        <taxon>Dalbergieae</taxon>
        <taxon>Pterocarpus clade</taxon>
        <taxon>Arachis</taxon>
    </lineage>
</organism>
<feature type="compositionally biased region" description="Polar residues" evidence="1">
    <location>
        <begin position="656"/>
        <end position="665"/>
    </location>
</feature>
<dbReference type="Proteomes" id="UP000515211">
    <property type="component" value="Chromosome 8"/>
</dbReference>
<feature type="region of interest" description="Disordered" evidence="1">
    <location>
        <begin position="923"/>
        <end position="1150"/>
    </location>
</feature>
<dbReference type="KEGG" id="adu:107462539"/>
<dbReference type="Pfam" id="PF07727">
    <property type="entry name" value="RVT_2"/>
    <property type="match status" value="1"/>
</dbReference>
<accession>A0A6P4B5K0</accession>
<feature type="region of interest" description="Disordered" evidence="1">
    <location>
        <begin position="1196"/>
        <end position="1234"/>
    </location>
</feature>
<feature type="compositionally biased region" description="Basic and acidic residues" evidence="1">
    <location>
        <begin position="1083"/>
        <end position="1108"/>
    </location>
</feature>
<feature type="compositionally biased region" description="Low complexity" evidence="1">
    <location>
        <begin position="603"/>
        <end position="614"/>
    </location>
</feature>
<feature type="region of interest" description="Disordered" evidence="1">
    <location>
        <begin position="795"/>
        <end position="820"/>
    </location>
</feature>
<proteinExistence type="predicted"/>
<feature type="compositionally biased region" description="Basic residues" evidence="1">
    <location>
        <begin position="685"/>
        <end position="697"/>
    </location>
</feature>
<evidence type="ECO:0000256" key="1">
    <source>
        <dbReference type="SAM" id="MobiDB-lite"/>
    </source>
</evidence>
<name>A0A6P4B5K0_ARADU</name>
<dbReference type="RefSeq" id="XP_015936625.2">
    <property type="nucleotide sequence ID" value="XM_016081139.3"/>
</dbReference>
<dbReference type="GO" id="GO:0045893">
    <property type="term" value="P:positive regulation of DNA-templated transcription"/>
    <property type="evidence" value="ECO:0007669"/>
    <property type="project" value="TreeGrafter"/>
</dbReference>
<reference evidence="4" key="2">
    <citation type="submission" date="2025-08" db="UniProtKB">
        <authorList>
            <consortium name="RefSeq"/>
        </authorList>
    </citation>
    <scope>IDENTIFICATION</scope>
    <source>
        <tissue evidence="4">Whole plant</tissue>
    </source>
</reference>
<dbReference type="PANTHER" id="PTHR31008">
    <property type="entry name" value="COP1-INTERACTING PROTEIN-RELATED"/>
    <property type="match status" value="1"/>
</dbReference>
<evidence type="ECO:0000313" key="4">
    <source>
        <dbReference type="RefSeq" id="XP_015936625.2"/>
    </source>
</evidence>
<reference evidence="3" key="1">
    <citation type="journal article" date="2016" name="Nat. Genet.">
        <title>The genome sequences of Arachis duranensis and Arachis ipaensis, the diploid ancestors of cultivated peanut.</title>
        <authorList>
            <person name="Bertioli D.J."/>
            <person name="Cannon S.B."/>
            <person name="Froenicke L."/>
            <person name="Huang G."/>
            <person name="Farmer A.D."/>
            <person name="Cannon E.K."/>
            <person name="Liu X."/>
            <person name="Gao D."/>
            <person name="Clevenger J."/>
            <person name="Dash S."/>
            <person name="Ren L."/>
            <person name="Moretzsohn M.C."/>
            <person name="Shirasawa K."/>
            <person name="Huang W."/>
            <person name="Vidigal B."/>
            <person name="Abernathy B."/>
            <person name="Chu Y."/>
            <person name="Niederhuth C.E."/>
            <person name="Umale P."/>
            <person name="Araujo A.C."/>
            <person name="Kozik A."/>
            <person name="Kim K.D."/>
            <person name="Burow M.D."/>
            <person name="Varshney R.K."/>
            <person name="Wang X."/>
            <person name="Zhang X."/>
            <person name="Barkley N."/>
            <person name="Guimaraes P.M."/>
            <person name="Isobe S."/>
            <person name="Guo B."/>
            <person name="Liao B."/>
            <person name="Stalker H.T."/>
            <person name="Schmitz R.J."/>
            <person name="Scheffler B.E."/>
            <person name="Leal-Bertioli S.C."/>
            <person name="Xun X."/>
            <person name="Jackson S.A."/>
            <person name="Michelmore R."/>
            <person name="Ozias-Akins P."/>
        </authorList>
    </citation>
    <scope>NUCLEOTIDE SEQUENCE [LARGE SCALE GENOMIC DNA]</scope>
    <source>
        <strain evidence="3">cv. V14167</strain>
    </source>
</reference>
<dbReference type="InterPro" id="IPR013103">
    <property type="entry name" value="RVT_2"/>
</dbReference>
<feature type="region of interest" description="Disordered" evidence="1">
    <location>
        <begin position="861"/>
        <end position="881"/>
    </location>
</feature>
<dbReference type="AlphaFoldDB" id="A0A6P4B5K0"/>
<dbReference type="GO" id="GO:0009416">
    <property type="term" value="P:response to light stimulus"/>
    <property type="evidence" value="ECO:0007669"/>
    <property type="project" value="TreeGrafter"/>
</dbReference>
<feature type="domain" description="Reverse transcriptase Ty1/copia-type" evidence="2">
    <location>
        <begin position="192"/>
        <end position="270"/>
    </location>
</feature>
<sequence>MSITLSESSTKRSISPILEKLDHNNDNTWRHQALLTIQNLSLEDHLYQTKIPQQYEDAAKKTKTETEAFKQWRLDDLTLSTWVLASATKSVKNKILQRHQFYEIWNALNVYFAETSIQQDDHISAILDGLPEEYTVFLTSITSKLSTYNVPEVEFFLKAYNDMLKRYKKPQGGIPMANLAQASSPDPLGNIIRYKIRLAAKDFLQVKGIDYSQVYSPVVKPNTVRIVITIALSRGWTLRQFDFDNAFLNGILKEEVYMFASAGYQFKNASQLFTPTRTRCDLVIVAGGVSETLASGLLEPFLSHLKSAKDQISKAGYSITLRPPSSPNAPWFTKATLQRFVRFVSTPEVLERIVTIEKEIVQIENQSIEKNLVLEEEGRIKKSTANQEGNEENSRVRLRRVLDNRKAMLCKEQAMAYARALVGGYYPESLDDLICFADAFGASRLREACINFLDLCKQKNEDKLWMDEIAAMQASSQPVLPYLRTAGIILAGEDDASSKLNGLGDAAISESTPSHASFDMNQDNGMPTPPMSWPNHVPHYIHNFQGHGFQHLPPPYQGYLYPGMQVPSSYYPASMQWPPNSEDSMDYNKPSFKKKKKKHSQEDASTLSSDSSYESDSDEHSRQGKKKHGKKSSRKVVIRNINYITSKGDGEKGSVTEGSSSNNEDFINGDSLKHQVEEAVESLERKHKSSFQQHKKQQNGSAGIDSNGAKGNDNWDAFQNLLWRDDEPSPDTEQQHVKLEEEVIVNKSFKDDSFILSSKELDNESQNYNEYFKEGTNASSLIKKKVNTNEKFLFSQRNEENENEHKTFSMLNGVSNSEKNRRDTLADDSFMIQARSSDNQSNSQSAADLSLVSDIVGAAEFSNSTQEHSHNKTETLNSQEPDDLFMVLDRDSALEHSAAAPPWSAEMDYQNNISSNEVNKKLSNAETEKKKSSNVESTNTKAPGARNGKVSGKAAKDRPVNGLNGRSKSDISSKTRASPGSRMTATKSKSAKEEESRKRKEELLIQRQKRIAERSASKKTTSIDTKNNKPKIHPSNEETKKSQKPVLRNSTIERLATARVVSQKVSKAVPTKKPSLKANAVPLEKKKQGVKEVKSSKKKANEEREHASEVVLPMNSAKNLISEREDVQENVGQLQMEPSRGKDLSSKLSSLAADKPQQIAEAIMYPSAASPIKPPPAVSAVSSKVSLEIDEINAAVSLQVPKKQNATPPPPLSDQVMSEPVHSRKKWNNDEDSSKAAKGFRKLLFFGRRS</sequence>
<dbReference type="GeneID" id="107462539"/>
<dbReference type="PANTHER" id="PTHR31008:SF4">
    <property type="entry name" value="COP1-INTERACTING PROTEIN 7"/>
    <property type="match status" value="1"/>
</dbReference>